<dbReference type="Pfam" id="PF22863">
    <property type="entry name" value="TraI_middle"/>
    <property type="match status" value="1"/>
</dbReference>
<feature type="domain" description="Large polyvalent protein-associated" evidence="3">
    <location>
        <begin position="365"/>
        <end position="440"/>
    </location>
</feature>
<dbReference type="InterPro" id="IPR054462">
    <property type="entry name" value="TraI_M"/>
</dbReference>
<reference evidence="5 6" key="1">
    <citation type="submission" date="2018-04" db="EMBL/GenBank/DDBJ databases">
        <title>Genomic Encyclopedia of Type Strains, Phase III (KMG-III): the genomes of soil and plant-associated and newly described type strains.</title>
        <authorList>
            <person name="Whitman W."/>
        </authorList>
    </citation>
    <scope>NUCLEOTIDE SEQUENCE [LARGE SCALE GENOMIC DNA]</scope>
    <source>
        <strain evidence="5 6">KA25</strain>
    </source>
</reference>
<dbReference type="EMBL" id="QAOT01000023">
    <property type="protein sequence ID" value="PTR12947.1"/>
    <property type="molecule type" value="Genomic_DNA"/>
</dbReference>
<keyword evidence="6" id="KW-1185">Reference proteome</keyword>
<feature type="region of interest" description="Disordered" evidence="1">
    <location>
        <begin position="532"/>
        <end position="556"/>
    </location>
</feature>
<evidence type="ECO:0000256" key="1">
    <source>
        <dbReference type="SAM" id="MobiDB-lite"/>
    </source>
</evidence>
<dbReference type="InterPro" id="IPR005094">
    <property type="entry name" value="Endonuclease_MobA/VirD2"/>
</dbReference>
<dbReference type="Pfam" id="PF13155">
    <property type="entry name" value="Toprim_2"/>
    <property type="match status" value="1"/>
</dbReference>
<comment type="caution">
    <text evidence="5">The sequence shown here is derived from an EMBL/GenBank/DDBJ whole genome shotgun (WGS) entry which is preliminary data.</text>
</comment>
<dbReference type="SUPFAM" id="SSF110455">
    <property type="entry name" value="Toprim domain"/>
    <property type="match status" value="1"/>
</dbReference>
<dbReference type="InterPro" id="IPR040677">
    <property type="entry name" value="LPD7"/>
</dbReference>
<dbReference type="RefSeq" id="WP_181318552.1">
    <property type="nucleotide sequence ID" value="NZ_CP090022.1"/>
</dbReference>
<proteinExistence type="predicted"/>
<feature type="domain" description="MobA/VirD2-like nuclease" evidence="2">
    <location>
        <begin position="30"/>
        <end position="152"/>
    </location>
</feature>
<evidence type="ECO:0000313" key="6">
    <source>
        <dbReference type="Proteomes" id="UP000244060"/>
    </source>
</evidence>
<evidence type="ECO:0000259" key="2">
    <source>
        <dbReference type="Pfam" id="PF03432"/>
    </source>
</evidence>
<protein>
    <submittedName>
        <fullName evidence="5">Toprim domain-containing protein</fullName>
    </submittedName>
</protein>
<organism evidence="5 6">
    <name type="scientific">Cereibacter azotoformans</name>
    <dbReference type="NCBI Taxonomy" id="43057"/>
    <lineage>
        <taxon>Bacteria</taxon>
        <taxon>Pseudomonadati</taxon>
        <taxon>Pseudomonadota</taxon>
        <taxon>Alphaproteobacteria</taxon>
        <taxon>Rhodobacterales</taxon>
        <taxon>Paracoccaceae</taxon>
        <taxon>Cereibacter</taxon>
    </lineage>
</organism>
<accession>A0A2T5JSZ0</accession>
<evidence type="ECO:0000259" key="3">
    <source>
        <dbReference type="Pfam" id="PF18821"/>
    </source>
</evidence>
<dbReference type="CDD" id="cd00188">
    <property type="entry name" value="TOPRIM"/>
    <property type="match status" value="1"/>
</dbReference>
<evidence type="ECO:0000259" key="4">
    <source>
        <dbReference type="Pfam" id="PF22863"/>
    </source>
</evidence>
<sequence length="911" mass="100315">MICEIIQVPGEPGSGAGPDAFKPGIDYVCSKASRIELRNLESRDWREAAREMRLTAELSEKVRKPYYHLVLSWHEHEQPTDDQQVEAMDHLIRSLGLEEHQAVIGTHRDTRRCHIHAVINTVHPLTEKVWSKSKDHEKAELACRQIELDQGWSHDRGHFDLVVVVTEGRRVARLLPKPAAHWDKVRTDREAGRRPKTSAEIRTEKRTGFETFDHSLPDPLKAKVRAAVEGSADWPTLHLALRELGLRYQPFGSGARVHLIGSTEYAKASSFGSWFSLSRMEKRLGPHVPAIADPEPDADAHLDHPVPAGPIGLEGAPSPEDEKATRAEAFKVTLLRRLYVNIHVDPRIAREIRFVALNARPPRIAFRDGVTVRDHGPELTTSASTRAARATMIAMAKAKGWTTVVPSGEDADYIRQMSLEAAAAGLRVMGVPPEVQAEADRIYARWQATRPMIDHHAEAARQAHLEDQADREAAVRDNAAARKHVADQKREVSAEAQAVIDVIGPGREPAASEKRRMVREVRDRLLANLSKAMPAPKPKPAPDAAKTDPAGARRIQRQLRENDARELDDLKRLDIGMVAAAGGWSDVSATHPDSSDRQGRRFRIYQRGGDTIKCTLTKAGHWLWTSNKSGRAGSVFDLWRLDNPGRTLGHARAALRELAGTTPVSALAERPVPAAPADPEDHDHTAARQRWEQASMIRGAATYAEVRGIARSTLDRFATELRCGPFAGILFAHRNLETGDIQGFEQRWERDGAKNQARFAKGGRKSLCVLGDLRSSTRMVVCEGGLDALAVAEIENRADTIYVSTGGGFGPETVRALARLAEGRRVFGAFDADVAGETLHARLVTIVPSARRLAPRGQVAGSSRICKDWLEVLNATKGTRPLHPPADSPSHPSQAPLSAPTPDDLPSLGWN</sequence>
<evidence type="ECO:0000313" key="5">
    <source>
        <dbReference type="EMBL" id="PTR12947.1"/>
    </source>
</evidence>
<dbReference type="Proteomes" id="UP000244060">
    <property type="component" value="Unassembled WGS sequence"/>
</dbReference>
<dbReference type="AlphaFoldDB" id="A0A2T5JSZ0"/>
<feature type="domain" description="TraI-like middle" evidence="4">
    <location>
        <begin position="214"/>
        <end position="289"/>
    </location>
</feature>
<dbReference type="Pfam" id="PF18821">
    <property type="entry name" value="LPD7"/>
    <property type="match status" value="1"/>
</dbReference>
<name>A0A2T5JSZ0_9RHOB</name>
<gene>
    <name evidence="5" type="ORF">C8J28_1234</name>
</gene>
<dbReference type="Pfam" id="PF03432">
    <property type="entry name" value="Relaxase"/>
    <property type="match status" value="1"/>
</dbReference>
<dbReference type="Gene3D" id="3.40.1360.10">
    <property type="match status" value="1"/>
</dbReference>
<feature type="region of interest" description="Disordered" evidence="1">
    <location>
        <begin position="877"/>
        <end position="911"/>
    </location>
</feature>